<dbReference type="GO" id="GO:0006606">
    <property type="term" value="P:protein import into nucleus"/>
    <property type="evidence" value="ECO:0007669"/>
    <property type="project" value="TreeGrafter"/>
</dbReference>
<dbReference type="OrthoDB" id="1702551at2759"/>
<evidence type="ECO:0000256" key="5">
    <source>
        <dbReference type="ARBA" id="ARBA00022927"/>
    </source>
</evidence>
<keyword evidence="4 9" id="KW-0509">mRNA transport</keyword>
<keyword evidence="5 9" id="KW-0653">Protein transport</keyword>
<name>A0A388K7P0_CHABU</name>
<evidence type="ECO:0000256" key="7">
    <source>
        <dbReference type="ARBA" id="ARBA00023132"/>
    </source>
</evidence>
<evidence type="ECO:0000256" key="3">
    <source>
        <dbReference type="ARBA" id="ARBA00022448"/>
    </source>
</evidence>
<dbReference type="GO" id="GO:0017056">
    <property type="term" value="F:structural constituent of nuclear pore"/>
    <property type="evidence" value="ECO:0007669"/>
    <property type="project" value="TreeGrafter"/>
</dbReference>
<comment type="subunit">
    <text evidence="9">Component of the nuclear pore complex (NPC).</text>
</comment>
<evidence type="ECO:0000256" key="1">
    <source>
        <dbReference type="ARBA" id="ARBA00004567"/>
    </source>
</evidence>
<keyword evidence="7 9" id="KW-0906">Nuclear pore complex</keyword>
<dbReference type="Proteomes" id="UP000265515">
    <property type="component" value="Unassembled WGS sequence"/>
</dbReference>
<comment type="subcellular location">
    <subcellularLocation>
        <location evidence="1 9">Nucleus</location>
        <location evidence="1 9">Nuclear pore complex</location>
    </subcellularLocation>
</comment>
<evidence type="ECO:0000313" key="12">
    <source>
        <dbReference type="Proteomes" id="UP000265515"/>
    </source>
</evidence>
<keyword evidence="12" id="KW-1185">Reference proteome</keyword>
<keyword evidence="6 9" id="KW-0811">Translocation</keyword>
<feature type="compositionally biased region" description="Low complexity" evidence="10">
    <location>
        <begin position="64"/>
        <end position="77"/>
    </location>
</feature>
<dbReference type="AlphaFoldDB" id="A0A388K7P0"/>
<keyword evidence="8 9" id="KW-0539">Nucleus</keyword>
<proteinExistence type="inferred from homology"/>
<dbReference type="EMBL" id="BFEA01000069">
    <property type="protein sequence ID" value="GBG66051.1"/>
    <property type="molecule type" value="Genomic_DNA"/>
</dbReference>
<evidence type="ECO:0000256" key="10">
    <source>
        <dbReference type="SAM" id="MobiDB-lite"/>
    </source>
</evidence>
<keyword evidence="9" id="KW-0472">Membrane</keyword>
<evidence type="ECO:0000256" key="8">
    <source>
        <dbReference type="ARBA" id="ARBA00023242"/>
    </source>
</evidence>
<dbReference type="PANTHER" id="PTHR13373:SF21">
    <property type="entry name" value="NUCLEAR PORE COMPLEX PROTEIN NUP85"/>
    <property type="match status" value="1"/>
</dbReference>
<comment type="caution">
    <text evidence="11">The sequence shown here is derived from an EMBL/GenBank/DDBJ whole genome shotgun (WGS) entry which is preliminary data.</text>
</comment>
<comment type="similarity">
    <text evidence="2 9">Belongs to the nucleoporin Nup85 family.</text>
</comment>
<protein>
    <recommendedName>
        <fullName evidence="9">Nuclear pore complex protein Nup85</fullName>
    </recommendedName>
</protein>
<dbReference type="GO" id="GO:0031080">
    <property type="term" value="C:nuclear pore outer ring"/>
    <property type="evidence" value="ECO:0007669"/>
    <property type="project" value="TreeGrafter"/>
</dbReference>
<evidence type="ECO:0000256" key="2">
    <source>
        <dbReference type="ARBA" id="ARBA00005573"/>
    </source>
</evidence>
<dbReference type="STRING" id="69332.A0A388K7P0"/>
<dbReference type="GO" id="GO:0031965">
    <property type="term" value="C:nuclear membrane"/>
    <property type="evidence" value="ECO:0007669"/>
    <property type="project" value="UniProtKB-UniRule"/>
</dbReference>
<gene>
    <name evidence="11" type="ORF">CBR_g55394</name>
</gene>
<evidence type="ECO:0000256" key="9">
    <source>
        <dbReference type="RuleBase" id="RU365073"/>
    </source>
</evidence>
<organism evidence="11 12">
    <name type="scientific">Chara braunii</name>
    <name type="common">Braun's stonewort</name>
    <dbReference type="NCBI Taxonomy" id="69332"/>
    <lineage>
        <taxon>Eukaryota</taxon>
        <taxon>Viridiplantae</taxon>
        <taxon>Streptophyta</taxon>
        <taxon>Charophyceae</taxon>
        <taxon>Charales</taxon>
        <taxon>Characeae</taxon>
        <taxon>Chara</taxon>
    </lineage>
</organism>
<feature type="region of interest" description="Disordered" evidence="10">
    <location>
        <begin position="56"/>
        <end position="89"/>
    </location>
</feature>
<evidence type="ECO:0000256" key="4">
    <source>
        <dbReference type="ARBA" id="ARBA00022816"/>
    </source>
</evidence>
<evidence type="ECO:0000256" key="6">
    <source>
        <dbReference type="ARBA" id="ARBA00023010"/>
    </source>
</evidence>
<dbReference type="InterPro" id="IPR011502">
    <property type="entry name" value="Nucleoporin_Nup85"/>
</dbReference>
<reference evidence="11 12" key="1">
    <citation type="journal article" date="2018" name="Cell">
        <title>The Chara Genome: Secondary Complexity and Implications for Plant Terrestrialization.</title>
        <authorList>
            <person name="Nishiyama T."/>
            <person name="Sakayama H."/>
            <person name="Vries J.D."/>
            <person name="Buschmann H."/>
            <person name="Saint-Marcoux D."/>
            <person name="Ullrich K.K."/>
            <person name="Haas F.B."/>
            <person name="Vanderstraeten L."/>
            <person name="Becker D."/>
            <person name="Lang D."/>
            <person name="Vosolsobe S."/>
            <person name="Rombauts S."/>
            <person name="Wilhelmsson P.K.I."/>
            <person name="Janitza P."/>
            <person name="Kern R."/>
            <person name="Heyl A."/>
            <person name="Rumpler F."/>
            <person name="Villalobos L.I.A.C."/>
            <person name="Clay J.M."/>
            <person name="Skokan R."/>
            <person name="Toyoda A."/>
            <person name="Suzuki Y."/>
            <person name="Kagoshima H."/>
            <person name="Schijlen E."/>
            <person name="Tajeshwar N."/>
            <person name="Catarino B."/>
            <person name="Hetherington A.J."/>
            <person name="Saltykova A."/>
            <person name="Bonnot C."/>
            <person name="Breuninger H."/>
            <person name="Symeonidi A."/>
            <person name="Radhakrishnan G.V."/>
            <person name="Van Nieuwerburgh F."/>
            <person name="Deforce D."/>
            <person name="Chang C."/>
            <person name="Karol K.G."/>
            <person name="Hedrich R."/>
            <person name="Ulvskov P."/>
            <person name="Glockner G."/>
            <person name="Delwiche C.F."/>
            <person name="Petrasek J."/>
            <person name="Van de Peer Y."/>
            <person name="Friml J."/>
            <person name="Beilby M."/>
            <person name="Dolan L."/>
            <person name="Kohara Y."/>
            <person name="Sugano S."/>
            <person name="Fujiyama A."/>
            <person name="Delaux P.-M."/>
            <person name="Quint M."/>
            <person name="TheiBen G."/>
            <person name="Hagemann M."/>
            <person name="Harholt J."/>
            <person name="Dunand C."/>
            <person name="Zachgo S."/>
            <person name="Langdale J."/>
            <person name="Maumus F."/>
            <person name="Straeten D.V.D."/>
            <person name="Gould S.B."/>
            <person name="Rensing S.A."/>
        </authorList>
    </citation>
    <scope>NUCLEOTIDE SEQUENCE [LARGE SCALE GENOMIC DNA]</scope>
    <source>
        <strain evidence="11 12">S276</strain>
    </source>
</reference>
<keyword evidence="3 9" id="KW-0813">Transport</keyword>
<dbReference type="Pfam" id="PF07575">
    <property type="entry name" value="Nucleopor_Nup85"/>
    <property type="match status" value="1"/>
</dbReference>
<accession>A0A388K7P0</accession>
<feature type="compositionally biased region" description="Gly residues" evidence="10">
    <location>
        <begin position="78"/>
        <end position="89"/>
    </location>
</feature>
<evidence type="ECO:0000313" key="11">
    <source>
        <dbReference type="EMBL" id="GBG66051.1"/>
    </source>
</evidence>
<dbReference type="GO" id="GO:0006406">
    <property type="term" value="P:mRNA export from nucleus"/>
    <property type="evidence" value="ECO:0007669"/>
    <property type="project" value="TreeGrafter"/>
</dbReference>
<dbReference type="GO" id="GO:0045893">
    <property type="term" value="P:positive regulation of DNA-templated transcription"/>
    <property type="evidence" value="ECO:0007669"/>
    <property type="project" value="TreeGrafter"/>
</dbReference>
<dbReference type="Gramene" id="GBG66051">
    <property type="protein sequence ID" value="GBG66051"/>
    <property type="gene ID" value="CBR_g55394"/>
</dbReference>
<dbReference type="PANTHER" id="PTHR13373">
    <property type="entry name" value="FROUNT PROTEIN-RELATED"/>
    <property type="match status" value="1"/>
</dbReference>
<comment type="function">
    <text evidence="9">Functions as a component of the nuclear pore complex (NPC).</text>
</comment>
<sequence length="294" mass="31701">MSTASTIKMDMPSSYSEIPELSVRVHQGRKRLDFAWGTGSYLYLADIHRAPISQSPGTADVAVGSGDLSQASGSASGAAGGEGGGGGGKGGGVYKLTWTPLDARDRRLAYETFPHYSNLQYKKRETAVEGTDEDVPIEWWESVLQYSRNICAVLESQSKENEGAVAFRMDEGGKSQRLVGDLLRKAVWELVEVFYVTKSSNSMVGERLAEWLKNSIDILVPGEVSAQAKLEAIQTSLKEEWQRLPEDNPEYWTSIASAVAVGWLPEALCGPSSPCGPSSGGNVVWGLHAPEPSS</sequence>